<dbReference type="InterPro" id="IPR011254">
    <property type="entry name" value="Prismane-like_sf"/>
</dbReference>
<dbReference type="InterPro" id="IPR016099">
    <property type="entry name" value="Prismane-like_a/b-sand"/>
</dbReference>
<reference evidence="9" key="2">
    <citation type="submission" date="2021-08" db="EMBL/GenBank/DDBJ databases">
        <authorList>
            <person name="Dalcin Martins P."/>
        </authorList>
    </citation>
    <scope>NUCLEOTIDE SEQUENCE</scope>
    <source>
        <strain evidence="9">MAG_39</strain>
    </source>
</reference>
<feature type="binding site" evidence="8">
    <location>
        <position position="327"/>
    </location>
    <ligand>
        <name>hybrid [4Fe-2O-2S] cluster</name>
        <dbReference type="ChEBI" id="CHEBI:60519"/>
    </ligand>
</feature>
<dbReference type="AlphaFoldDB" id="A0A953J2F6"/>
<reference evidence="9" key="1">
    <citation type="journal article" date="2021" name="bioRxiv">
        <title>Unraveling nitrogen, sulfur and carbon metabolic pathways and microbial community transcriptional responses to substrate deprivation and toxicity stresses in a bioreactor mimicking anoxic brackish coastal sediment conditions.</title>
        <authorList>
            <person name="Martins P.D."/>
            <person name="Echeveste M.J."/>
            <person name="Arshad A."/>
            <person name="Kurth J."/>
            <person name="Ouboter H."/>
            <person name="Jetten M.S.M."/>
            <person name="Welte C.U."/>
        </authorList>
    </citation>
    <scope>NUCLEOTIDE SEQUENCE</scope>
    <source>
        <strain evidence="9">MAG_39</strain>
    </source>
</reference>
<dbReference type="Pfam" id="PF03063">
    <property type="entry name" value="Prismane"/>
    <property type="match status" value="1"/>
</dbReference>
<dbReference type="GO" id="GO:0046872">
    <property type="term" value="F:metal ion binding"/>
    <property type="evidence" value="ECO:0007669"/>
    <property type="project" value="UniProtKB-KW"/>
</dbReference>
<dbReference type="PANTHER" id="PTHR30109">
    <property type="entry name" value="HYDROXYLAMINE REDUCTASE"/>
    <property type="match status" value="1"/>
</dbReference>
<evidence type="ECO:0000256" key="4">
    <source>
        <dbReference type="ARBA" id="ARBA00023002"/>
    </source>
</evidence>
<dbReference type="HAMAP" id="MF_00069">
    <property type="entry name" value="Hydroxylam_reduct"/>
    <property type="match status" value="1"/>
</dbReference>
<evidence type="ECO:0000256" key="3">
    <source>
        <dbReference type="ARBA" id="ARBA00022723"/>
    </source>
</evidence>
<accession>A0A953J2F6</accession>
<feature type="binding site" evidence="8">
    <location>
        <position position="467"/>
    </location>
    <ligand>
        <name>hybrid [4Fe-2O-2S] cluster</name>
        <dbReference type="ChEBI" id="CHEBI:60519"/>
    </ligand>
</feature>
<dbReference type="InterPro" id="IPR004137">
    <property type="entry name" value="HCP/CODH"/>
</dbReference>
<evidence type="ECO:0000256" key="7">
    <source>
        <dbReference type="ARBA" id="ARBA00051350"/>
    </source>
</evidence>
<comment type="function">
    <text evidence="8">Catalyzes the reduction of hydroxylamine to form NH(3) and H(2)O.</text>
</comment>
<keyword evidence="4 8" id="KW-0560">Oxidoreductase</keyword>
<feature type="binding site" evidence="8">
    <location>
        <position position="283"/>
    </location>
    <ligand>
        <name>hybrid [4Fe-2O-2S] cluster</name>
        <dbReference type="ChEBI" id="CHEBI:60519"/>
    </ligand>
</feature>
<feature type="binding site" evidence="8">
    <location>
        <position position="6"/>
    </location>
    <ligand>
        <name>[4Fe-4S] cluster</name>
        <dbReference type="ChEBI" id="CHEBI:49883"/>
    </ligand>
</feature>
<dbReference type="CDD" id="cd01914">
    <property type="entry name" value="HCP"/>
    <property type="match status" value="1"/>
</dbReference>
<keyword evidence="5 8" id="KW-0408">Iron</keyword>
<dbReference type="FunFam" id="3.40.50.2030:FF:000002">
    <property type="entry name" value="Hydroxylamine reductase"/>
    <property type="match status" value="1"/>
</dbReference>
<feature type="binding site" evidence="8">
    <location>
        <position position="503"/>
    </location>
    <ligand>
        <name>hybrid [4Fe-2O-2S] cluster</name>
        <dbReference type="ChEBI" id="CHEBI:60519"/>
    </ligand>
</feature>
<evidence type="ECO:0000313" key="9">
    <source>
        <dbReference type="EMBL" id="MBZ0155021.1"/>
    </source>
</evidence>
<dbReference type="NCBIfam" id="TIGR01703">
    <property type="entry name" value="hybrid_clust"/>
    <property type="match status" value="1"/>
</dbReference>
<dbReference type="GO" id="GO:0042542">
    <property type="term" value="P:response to hydrogen peroxide"/>
    <property type="evidence" value="ECO:0007669"/>
    <property type="project" value="TreeGrafter"/>
</dbReference>
<dbReference type="FunFam" id="3.40.50.2030:FF:000001">
    <property type="entry name" value="Hydroxylamine reductase"/>
    <property type="match status" value="1"/>
</dbReference>
<comment type="cofactor">
    <cofactor evidence="8">
        <name>hybrid [4Fe-2O-2S] cluster</name>
        <dbReference type="ChEBI" id="CHEBI:60519"/>
    </cofactor>
    <text evidence="8">Binds 1 hybrid [4Fe-2O-2S] cluster.</text>
</comment>
<keyword evidence="3 8" id="KW-0479">Metal-binding</keyword>
<feature type="modified residue" description="Cysteine persulfide" evidence="8">
    <location>
        <position position="414"/>
    </location>
</feature>
<organism evidence="9 10">
    <name type="scientific">Candidatus Nitrobium versatile</name>
    <dbReference type="NCBI Taxonomy" id="2884831"/>
    <lineage>
        <taxon>Bacteria</taxon>
        <taxon>Pseudomonadati</taxon>
        <taxon>Nitrospirota</taxon>
        <taxon>Nitrospiria</taxon>
        <taxon>Nitrospirales</taxon>
        <taxon>Nitrospiraceae</taxon>
        <taxon>Candidatus Nitrobium</taxon>
    </lineage>
</organism>
<dbReference type="InterPro" id="IPR010048">
    <property type="entry name" value="Hydroxylam_reduct"/>
</dbReference>
<feature type="binding site" evidence="8">
    <location>
        <position position="442"/>
    </location>
    <ligand>
        <name>hybrid [4Fe-2O-2S] cluster</name>
        <dbReference type="ChEBI" id="CHEBI:60519"/>
    </ligand>
</feature>
<comment type="subcellular location">
    <subcellularLocation>
        <location evidence="1 8">Cytoplasm</location>
    </subcellularLocation>
</comment>
<dbReference type="Gene3D" id="1.20.1270.20">
    <property type="match status" value="2"/>
</dbReference>
<feature type="binding site" description="via persulfide group" evidence="8">
    <location>
        <position position="414"/>
    </location>
    <ligand>
        <name>hybrid [4Fe-2O-2S] cluster</name>
        <dbReference type="ChEBI" id="CHEBI:60519"/>
    </ligand>
</feature>
<feature type="binding site" evidence="8">
    <location>
        <position position="259"/>
    </location>
    <ligand>
        <name>hybrid [4Fe-2O-2S] cluster</name>
        <dbReference type="ChEBI" id="CHEBI:60519"/>
    </ligand>
</feature>
<comment type="caution">
    <text evidence="9">The sequence shown here is derived from an EMBL/GenBank/DDBJ whole genome shotgun (WGS) entry which is preliminary data.</text>
</comment>
<feature type="binding site" evidence="8">
    <location>
        <position position="3"/>
    </location>
    <ligand>
        <name>[4Fe-4S] cluster</name>
        <dbReference type="ChEBI" id="CHEBI:49883"/>
    </ligand>
</feature>
<dbReference type="GO" id="GO:0004601">
    <property type="term" value="F:peroxidase activity"/>
    <property type="evidence" value="ECO:0007669"/>
    <property type="project" value="TreeGrafter"/>
</dbReference>
<sequence length="561" mass="60633">MFCYQCEKAANGTGCTTTGACGKTPEVSDLQDLLVYSLQGLSVVALEGRKAGITDREVDEYTVDALFSTATNVNFNPDFFVSCIKRCAELKDGLIQKLRAASLKTAFAEGPANFLPEKSREGMLKQAQNLGLFSSDGVLPWQGQVHRPGNPDSLDPDVLSLRSTTLFGLKGVAAYTGHARTLGRTDDAIYSFFHEMLASMTRKDLSLDAWVGLALKCGEINIRAMELLDKGNTGTYGDPVFTTVPLGRKKGKAILVSGHDLKELEEILKQSEGKGIYVYTHGEMLPTHGYPGLKKYAHFYGHYGTAWHNQNKEFEQFPGAIVLSTNCFQKPLDSYKDKVFTTGVVGSSGIQYITKNDFAPVIKKALSLPGFLKDEDLGSVLTGAARNAILSAADTVIEAVKNKSIRHFFLVAGCDSGTKGRHYYSDFVEKVPKDCVVLTLACGKFRFFDKKLGDIGGIPRLLDVGQCNDAYSSIQIAVALAKAFSVGVNDLPLSMVLSWNEQKAVAVLLSLFHLGIQGIRIGPSLPAFISPGVLGVLIKNFNVMAITTPDADLKAILGPAA</sequence>
<dbReference type="SUPFAM" id="SSF56821">
    <property type="entry name" value="Prismane protein-like"/>
    <property type="match status" value="1"/>
</dbReference>
<evidence type="ECO:0000256" key="8">
    <source>
        <dbReference type="HAMAP-Rule" id="MF_00069"/>
    </source>
</evidence>
<keyword evidence="2 8" id="KW-0963">Cytoplasm</keyword>
<dbReference type="NCBIfam" id="NF003658">
    <property type="entry name" value="PRK05290.1"/>
    <property type="match status" value="1"/>
</dbReference>
<dbReference type="GO" id="GO:0051539">
    <property type="term" value="F:4 iron, 4 sulfur cluster binding"/>
    <property type="evidence" value="ECO:0007669"/>
    <property type="project" value="UniProtKB-KW"/>
</dbReference>
<dbReference type="PANTHER" id="PTHR30109:SF0">
    <property type="entry name" value="HYDROXYLAMINE REDUCTASE"/>
    <property type="match status" value="1"/>
</dbReference>
<protein>
    <recommendedName>
        <fullName evidence="8">Hydroxylamine reductase</fullName>
        <ecNumber evidence="8">1.7.99.1</ecNumber>
    </recommendedName>
    <alternativeName>
        <fullName evidence="8">Hybrid-cluster protein</fullName>
        <shortName evidence="8">HCP</shortName>
    </alternativeName>
    <alternativeName>
        <fullName evidence="8">Prismane protein</fullName>
    </alternativeName>
</protein>
<dbReference type="FunFam" id="1.20.1270.20:FF:000001">
    <property type="entry name" value="Hydroxylamine reductase"/>
    <property type="match status" value="1"/>
</dbReference>
<comment type="similarity">
    <text evidence="8">Belongs to the HCP family.</text>
</comment>
<comment type="cofactor">
    <cofactor evidence="8">
        <name>[4Fe-4S] cluster</name>
        <dbReference type="ChEBI" id="CHEBI:49883"/>
    </cofactor>
    <text evidence="8">Binds 1 [4Fe-4S] cluster.</text>
</comment>
<proteinExistence type="inferred from homology"/>
<dbReference type="EC" id="1.7.99.1" evidence="8"/>
<comment type="catalytic activity">
    <reaction evidence="7 8">
        <text>A + NH4(+) + H2O = hydroxylamine + AH2 + H(+)</text>
        <dbReference type="Rhea" id="RHEA:22052"/>
        <dbReference type="ChEBI" id="CHEBI:13193"/>
        <dbReference type="ChEBI" id="CHEBI:15377"/>
        <dbReference type="ChEBI" id="CHEBI:15378"/>
        <dbReference type="ChEBI" id="CHEBI:15429"/>
        <dbReference type="ChEBI" id="CHEBI:17499"/>
        <dbReference type="ChEBI" id="CHEBI:28938"/>
        <dbReference type="EC" id="1.7.99.1"/>
    </reaction>
</comment>
<dbReference type="GO" id="GO:0050418">
    <property type="term" value="F:hydroxylamine reductase activity"/>
    <property type="evidence" value="ECO:0007669"/>
    <property type="project" value="UniProtKB-UniRule"/>
</dbReference>
<feature type="binding site" evidence="8">
    <location>
        <position position="501"/>
    </location>
    <ligand>
        <name>hybrid [4Fe-2O-2S] cluster</name>
        <dbReference type="ChEBI" id="CHEBI:60519"/>
    </ligand>
</feature>
<dbReference type="InterPro" id="IPR016100">
    <property type="entry name" value="Prismane_a-bundle"/>
</dbReference>
<name>A0A953J2F6_9BACT</name>
<evidence type="ECO:0000256" key="5">
    <source>
        <dbReference type="ARBA" id="ARBA00023004"/>
    </source>
</evidence>
<evidence type="ECO:0000313" key="10">
    <source>
        <dbReference type="Proteomes" id="UP000705867"/>
    </source>
</evidence>
<keyword evidence="8" id="KW-0004">4Fe-4S</keyword>
<dbReference type="Gene3D" id="3.40.50.2030">
    <property type="match status" value="2"/>
</dbReference>
<feature type="binding site" evidence="8">
    <location>
        <position position="21"/>
    </location>
    <ligand>
        <name>[4Fe-4S] cluster</name>
        <dbReference type="ChEBI" id="CHEBI:49883"/>
    </ligand>
</feature>
<dbReference type="EMBL" id="JAIOIV010000017">
    <property type="protein sequence ID" value="MBZ0155021.1"/>
    <property type="molecule type" value="Genomic_DNA"/>
</dbReference>
<dbReference type="PIRSF" id="PIRSF000076">
    <property type="entry name" value="HCP"/>
    <property type="match status" value="1"/>
</dbReference>
<evidence type="ECO:0000256" key="2">
    <source>
        <dbReference type="ARBA" id="ARBA00022490"/>
    </source>
</evidence>
<evidence type="ECO:0000256" key="6">
    <source>
        <dbReference type="ARBA" id="ARBA00023014"/>
    </source>
</evidence>
<keyword evidence="6 8" id="KW-0411">Iron-sulfur</keyword>
<gene>
    <name evidence="8 9" type="primary">hcp</name>
    <name evidence="9" type="synonym">priS</name>
    <name evidence="9" type="ORF">K8I29_02255</name>
</gene>
<feature type="binding site" evidence="8">
    <location>
        <position position="15"/>
    </location>
    <ligand>
        <name>[4Fe-4S] cluster</name>
        <dbReference type="ChEBI" id="CHEBI:49883"/>
    </ligand>
</feature>
<dbReference type="GO" id="GO:0005737">
    <property type="term" value="C:cytoplasm"/>
    <property type="evidence" value="ECO:0007669"/>
    <property type="project" value="UniProtKB-SubCell"/>
</dbReference>
<dbReference type="Proteomes" id="UP000705867">
    <property type="component" value="Unassembled WGS sequence"/>
</dbReference>
<evidence type="ECO:0000256" key="1">
    <source>
        <dbReference type="ARBA" id="ARBA00004496"/>
    </source>
</evidence>